<reference evidence="3 4" key="1">
    <citation type="submission" date="2014-12" db="EMBL/GenBank/DDBJ databases">
        <title>Denitrispirillum autotrophicum gen. nov., sp. nov., Denitrifying, Facultatively Autotrophic Bacteria Isolated from Rice Paddy Soil.</title>
        <authorList>
            <person name="Ishii S."/>
            <person name="Ashida N."/>
            <person name="Ohno H."/>
            <person name="Otsuka S."/>
            <person name="Yokota A."/>
            <person name="Senoo K."/>
        </authorList>
    </citation>
    <scope>NUCLEOTIDE SEQUENCE [LARGE SCALE GENOMIC DNA]</scope>
    <source>
        <strain evidence="3 4">TSA66</strain>
    </source>
</reference>
<gene>
    <name evidence="3" type="ORF">TSA66_01205</name>
    <name evidence="2" type="ORF">TSA66_16580</name>
</gene>
<evidence type="ECO:0000259" key="1">
    <source>
        <dbReference type="Pfam" id="PF07007"/>
    </source>
</evidence>
<dbReference type="Gene3D" id="1.20.1270.180">
    <property type="match status" value="1"/>
</dbReference>
<dbReference type="InterPro" id="IPR009739">
    <property type="entry name" value="LprI-like_N"/>
</dbReference>
<proteinExistence type="predicted"/>
<sequence>MGELVAHIVPISRLDHIEGALSSLVGKSFLQALRTTTDRWAHEIRGEANTPILSKPDEVFADVVRTFELRHIICHEIASAYEIDSNEVARCFESCVAFLRVADEFISETIHPGAPLSQAEMNIAAFESLAEKKKLLEDAVATIKLRLDSTELAAFEIAHENWQSYCDAWANFVAGDQANGGTIWPMIYSGTAETLVQHRFEEVSGCGRLGDGG</sequence>
<protein>
    <recommendedName>
        <fullName evidence="1">Lysozyme inhibitor LprI-like N-terminal domain-containing protein</fullName>
    </recommendedName>
</protein>
<organism evidence="3 4">
    <name type="scientific">Noviherbaspirillum autotrophicum</name>
    <dbReference type="NCBI Taxonomy" id="709839"/>
    <lineage>
        <taxon>Bacteria</taxon>
        <taxon>Pseudomonadati</taxon>
        <taxon>Pseudomonadota</taxon>
        <taxon>Betaproteobacteria</taxon>
        <taxon>Burkholderiales</taxon>
        <taxon>Oxalobacteraceae</taxon>
        <taxon>Noviherbaspirillum</taxon>
    </lineage>
</organism>
<name>A0A0C2BS18_9BURK</name>
<evidence type="ECO:0000313" key="3">
    <source>
        <dbReference type="EMBL" id="KIF84010.1"/>
    </source>
</evidence>
<evidence type="ECO:0000313" key="2">
    <source>
        <dbReference type="EMBL" id="KIF82047.1"/>
    </source>
</evidence>
<dbReference type="Pfam" id="PF07007">
    <property type="entry name" value="LprI"/>
    <property type="match status" value="1"/>
</dbReference>
<accession>A0A0C2BS18</accession>
<dbReference type="Proteomes" id="UP000031572">
    <property type="component" value="Unassembled WGS sequence"/>
</dbReference>
<feature type="domain" description="Lysozyme inhibitor LprI-like N-terminal" evidence="1">
    <location>
        <begin position="117"/>
        <end position="202"/>
    </location>
</feature>
<comment type="caution">
    <text evidence="3">The sequence shown here is derived from an EMBL/GenBank/DDBJ whole genome shotgun (WGS) entry which is preliminary data.</text>
</comment>
<dbReference type="EMBL" id="JWJG01000028">
    <property type="protein sequence ID" value="KIF82047.1"/>
    <property type="molecule type" value="Genomic_DNA"/>
</dbReference>
<keyword evidence="4" id="KW-1185">Reference proteome</keyword>
<evidence type="ECO:0000313" key="4">
    <source>
        <dbReference type="Proteomes" id="UP000031572"/>
    </source>
</evidence>
<dbReference type="EMBL" id="JWJG01000018">
    <property type="protein sequence ID" value="KIF84010.1"/>
    <property type="molecule type" value="Genomic_DNA"/>
</dbReference>
<dbReference type="AlphaFoldDB" id="A0A0C2BS18"/>